<dbReference type="Gene3D" id="3.40.50.12780">
    <property type="entry name" value="N-terminal domain of ligase-like"/>
    <property type="match status" value="1"/>
</dbReference>
<dbReference type="InterPro" id="IPR020845">
    <property type="entry name" value="AMP-binding_CS"/>
</dbReference>
<proteinExistence type="predicted"/>
<protein>
    <submittedName>
        <fullName evidence="5">Putative acyl-coa synthetase</fullName>
    </submittedName>
</protein>
<evidence type="ECO:0000256" key="1">
    <source>
        <dbReference type="ARBA" id="ARBA00004275"/>
    </source>
</evidence>
<dbReference type="GO" id="GO:0046949">
    <property type="term" value="P:fatty-acyl-CoA biosynthetic process"/>
    <property type="evidence" value="ECO:0007669"/>
    <property type="project" value="TreeGrafter"/>
</dbReference>
<name>A0A1L8DYV0_9DIPT</name>
<dbReference type="Pfam" id="PF13193">
    <property type="entry name" value="AMP-binding_C"/>
    <property type="match status" value="1"/>
</dbReference>
<dbReference type="InterPro" id="IPR025110">
    <property type="entry name" value="AMP-bd_C"/>
</dbReference>
<dbReference type="InterPro" id="IPR045851">
    <property type="entry name" value="AMP-bd_C_sf"/>
</dbReference>
<accession>A0A1L8DYV0</accession>
<dbReference type="InterPro" id="IPR042099">
    <property type="entry name" value="ANL_N_sf"/>
</dbReference>
<keyword evidence="2" id="KW-0576">Peroxisome</keyword>
<feature type="domain" description="AMP-dependent synthetase/ligase" evidence="3">
    <location>
        <begin position="41"/>
        <end position="396"/>
    </location>
</feature>
<dbReference type="SUPFAM" id="SSF56801">
    <property type="entry name" value="Acetyl-CoA synthetase-like"/>
    <property type="match status" value="1"/>
</dbReference>
<dbReference type="PROSITE" id="PS00455">
    <property type="entry name" value="AMP_BINDING"/>
    <property type="match status" value="1"/>
</dbReference>
<dbReference type="InterPro" id="IPR000873">
    <property type="entry name" value="AMP-dep_synth/lig_dom"/>
</dbReference>
<organism evidence="5">
    <name type="scientific">Nyssomyia neivai</name>
    <dbReference type="NCBI Taxonomy" id="330878"/>
    <lineage>
        <taxon>Eukaryota</taxon>
        <taxon>Metazoa</taxon>
        <taxon>Ecdysozoa</taxon>
        <taxon>Arthropoda</taxon>
        <taxon>Hexapoda</taxon>
        <taxon>Insecta</taxon>
        <taxon>Pterygota</taxon>
        <taxon>Neoptera</taxon>
        <taxon>Endopterygota</taxon>
        <taxon>Diptera</taxon>
        <taxon>Nematocera</taxon>
        <taxon>Psychodoidea</taxon>
        <taxon>Psychodidae</taxon>
        <taxon>Nyssomyia</taxon>
    </lineage>
</organism>
<sequence>MRSIIMFTSKYDSAKKIWSGGHLAPFHDESVSLGRALYYTLARDPQRLAQISGDTGLRVTNGEICDQMLKIASNLSLKGAKRDQVIAIVAKNGPLIAPATFAAFLLAIPVNTLDPNYVMAEIAHMFTQTQPSIVFCDHDNYSTVKSALIENKSSAKIINFGPRISGVENIDDYLVKTGFEDSLEIPDVDGQTCGLILCSSGTTGLSKGVSLTHQHFLYLSANPYFFDFRQDSVMLCFSSLYWLSGILHLLFTTFNGMTRIITTQPFSPEHFLKMVDQYKVTHMLSAPVYLAAVLDSTLLTPTSLANLREYMVGGSVVPEEKWSRMQEYLPNGYVRIVYGMSELGFATRQDYKTKKYCVGKLAPDVQMKIVNINNENLGPGEKGEICFKSRFRFLGYTRNAKATAEMIDKDGWVHTGDIGFVDNDGDLHIADRMKEILKYSNHHISPSEIENIICRFPEVEYVAVVGIPDPVCTDLPAALVVLREDANITADDIYQLVASNLSNPKHLRGGVYFVDLLPLTPSGKVIKNKVKEKAIELYRARCQ</sequence>
<dbReference type="AlphaFoldDB" id="A0A1L8DYV0"/>
<dbReference type="GO" id="GO:0004467">
    <property type="term" value="F:long-chain fatty acid-CoA ligase activity"/>
    <property type="evidence" value="ECO:0007669"/>
    <property type="project" value="TreeGrafter"/>
</dbReference>
<evidence type="ECO:0000259" key="4">
    <source>
        <dbReference type="Pfam" id="PF13193"/>
    </source>
</evidence>
<feature type="domain" description="AMP-binding enzyme C-terminal" evidence="4">
    <location>
        <begin position="448"/>
        <end position="524"/>
    </location>
</feature>
<reference evidence="5" key="1">
    <citation type="submission" date="2016-12" db="EMBL/GenBank/DDBJ databases">
        <title>An insight into the sialome and mialome of the sand fly, Nyssomyia neivai.</title>
        <authorList>
            <person name="Sebastian V."/>
            <person name="Goulart T.M."/>
            <person name="Oliveira W."/>
            <person name="Calvo E."/>
            <person name="Oliveira L.F."/>
            <person name="Pinto M.C."/>
            <person name="Rosselino A.M."/>
            <person name="Ribeiro J.M."/>
        </authorList>
    </citation>
    <scope>NUCLEOTIDE SEQUENCE</scope>
</reference>
<dbReference type="GO" id="GO:0005777">
    <property type="term" value="C:peroxisome"/>
    <property type="evidence" value="ECO:0007669"/>
    <property type="project" value="UniProtKB-SubCell"/>
</dbReference>
<comment type="subcellular location">
    <subcellularLocation>
        <location evidence="1">Peroxisome</location>
    </subcellularLocation>
</comment>
<evidence type="ECO:0000259" key="3">
    <source>
        <dbReference type="Pfam" id="PF00501"/>
    </source>
</evidence>
<dbReference type="Gene3D" id="3.30.300.30">
    <property type="match status" value="1"/>
</dbReference>
<dbReference type="Pfam" id="PF00501">
    <property type="entry name" value="AMP-binding"/>
    <property type="match status" value="1"/>
</dbReference>
<dbReference type="PANTHER" id="PTHR24096">
    <property type="entry name" value="LONG-CHAIN-FATTY-ACID--COA LIGASE"/>
    <property type="match status" value="1"/>
</dbReference>
<dbReference type="EMBL" id="GFDF01002470">
    <property type="protein sequence ID" value="JAV11614.1"/>
    <property type="molecule type" value="Transcribed_RNA"/>
</dbReference>
<dbReference type="FunFam" id="3.40.50.12780:FF:000025">
    <property type="entry name" value="luciferin 4-monooxygenase"/>
    <property type="match status" value="1"/>
</dbReference>
<evidence type="ECO:0000256" key="2">
    <source>
        <dbReference type="ARBA" id="ARBA00023140"/>
    </source>
</evidence>
<dbReference type="PANTHER" id="PTHR24096:SF353">
    <property type="entry name" value="GH16244P-RELATED"/>
    <property type="match status" value="1"/>
</dbReference>
<evidence type="ECO:0000313" key="5">
    <source>
        <dbReference type="EMBL" id="JAV11614.1"/>
    </source>
</evidence>